<name>A0A9P3GT02_9APHY</name>
<dbReference type="AlphaFoldDB" id="A0A9P3GT02"/>
<protein>
    <submittedName>
        <fullName evidence="1">Uncharacterized protein</fullName>
    </submittedName>
</protein>
<gene>
    <name evidence="1" type="ORF">PsYK624_162200</name>
</gene>
<reference evidence="1 2" key="1">
    <citation type="submission" date="2021-08" db="EMBL/GenBank/DDBJ databases">
        <title>Draft Genome Sequence of Phanerochaete sordida strain YK-624.</title>
        <authorList>
            <person name="Mori T."/>
            <person name="Dohra H."/>
            <person name="Suzuki T."/>
            <person name="Kawagishi H."/>
            <person name="Hirai H."/>
        </authorList>
    </citation>
    <scope>NUCLEOTIDE SEQUENCE [LARGE SCALE GENOMIC DNA]</scope>
    <source>
        <strain evidence="1 2">YK-624</strain>
    </source>
</reference>
<evidence type="ECO:0000313" key="1">
    <source>
        <dbReference type="EMBL" id="GJE99944.1"/>
    </source>
</evidence>
<sequence length="71" mass="8153">MWMNGRRGWQSWKSARVAVVLQSSDGERWAYLAHQHLLWQPAAGLACFSRLFLYTSSRAASRREGRMPGKS</sequence>
<accession>A0A9P3GT02</accession>
<evidence type="ECO:0000313" key="2">
    <source>
        <dbReference type="Proteomes" id="UP000703269"/>
    </source>
</evidence>
<dbReference type="EMBL" id="BPQB01000126">
    <property type="protein sequence ID" value="GJE99944.1"/>
    <property type="molecule type" value="Genomic_DNA"/>
</dbReference>
<comment type="caution">
    <text evidence="1">The sequence shown here is derived from an EMBL/GenBank/DDBJ whole genome shotgun (WGS) entry which is preliminary data.</text>
</comment>
<proteinExistence type="predicted"/>
<organism evidence="1 2">
    <name type="scientific">Phanerochaete sordida</name>
    <dbReference type="NCBI Taxonomy" id="48140"/>
    <lineage>
        <taxon>Eukaryota</taxon>
        <taxon>Fungi</taxon>
        <taxon>Dikarya</taxon>
        <taxon>Basidiomycota</taxon>
        <taxon>Agaricomycotina</taxon>
        <taxon>Agaricomycetes</taxon>
        <taxon>Polyporales</taxon>
        <taxon>Phanerochaetaceae</taxon>
        <taxon>Phanerochaete</taxon>
    </lineage>
</organism>
<dbReference type="Proteomes" id="UP000703269">
    <property type="component" value="Unassembled WGS sequence"/>
</dbReference>
<keyword evidence="2" id="KW-1185">Reference proteome</keyword>